<comment type="caution">
    <text evidence="2">The sequence shown here is derived from an EMBL/GenBank/DDBJ whole genome shotgun (WGS) entry which is preliminary data.</text>
</comment>
<dbReference type="Proteomes" id="UP001500954">
    <property type="component" value="Unassembled WGS sequence"/>
</dbReference>
<keyword evidence="3" id="KW-1185">Reference proteome</keyword>
<sequence length="123" mass="13853">MKKNLVVLVVVVLAFCFKTNAQESIKNFKGTWEYECNEAPYGYNSGKIVVEQKKDRPVVKVIYEDGGENTAESIKVKNGVLYFNINVEDSFVKVQLQKDGTKIKGKAINGYGEELRITAVQKK</sequence>
<evidence type="ECO:0008006" key="4">
    <source>
        <dbReference type="Google" id="ProtNLM"/>
    </source>
</evidence>
<feature type="chain" id="PRO_5046218259" description="Lipocalin-like domain-containing protein" evidence="1">
    <location>
        <begin position="22"/>
        <end position="123"/>
    </location>
</feature>
<evidence type="ECO:0000256" key="1">
    <source>
        <dbReference type="SAM" id="SignalP"/>
    </source>
</evidence>
<organism evidence="2 3">
    <name type="scientific">Snuella lapsa</name>
    <dbReference type="NCBI Taxonomy" id="870481"/>
    <lineage>
        <taxon>Bacteria</taxon>
        <taxon>Pseudomonadati</taxon>
        <taxon>Bacteroidota</taxon>
        <taxon>Flavobacteriia</taxon>
        <taxon>Flavobacteriales</taxon>
        <taxon>Flavobacteriaceae</taxon>
        <taxon>Snuella</taxon>
    </lineage>
</organism>
<evidence type="ECO:0000313" key="3">
    <source>
        <dbReference type="Proteomes" id="UP001500954"/>
    </source>
</evidence>
<gene>
    <name evidence="2" type="ORF">GCM10022395_31860</name>
</gene>
<evidence type="ECO:0000313" key="2">
    <source>
        <dbReference type="EMBL" id="GAA3580944.1"/>
    </source>
</evidence>
<accession>A0ABP6YHY2</accession>
<feature type="signal peptide" evidence="1">
    <location>
        <begin position="1"/>
        <end position="21"/>
    </location>
</feature>
<dbReference type="RefSeq" id="WP_345007409.1">
    <property type="nucleotide sequence ID" value="NZ_BAABCY010000086.1"/>
</dbReference>
<reference evidence="3" key="1">
    <citation type="journal article" date="2019" name="Int. J. Syst. Evol. Microbiol.">
        <title>The Global Catalogue of Microorganisms (GCM) 10K type strain sequencing project: providing services to taxonomists for standard genome sequencing and annotation.</title>
        <authorList>
            <consortium name="The Broad Institute Genomics Platform"/>
            <consortium name="The Broad Institute Genome Sequencing Center for Infectious Disease"/>
            <person name="Wu L."/>
            <person name="Ma J."/>
        </authorList>
    </citation>
    <scope>NUCLEOTIDE SEQUENCE [LARGE SCALE GENOMIC DNA]</scope>
    <source>
        <strain evidence="3">JCM 17111</strain>
    </source>
</reference>
<keyword evidence="1" id="KW-0732">Signal</keyword>
<proteinExistence type="predicted"/>
<name>A0ABP6YHY2_9FLAO</name>
<dbReference type="EMBL" id="BAABCY010000086">
    <property type="protein sequence ID" value="GAA3580944.1"/>
    <property type="molecule type" value="Genomic_DNA"/>
</dbReference>
<protein>
    <recommendedName>
        <fullName evidence="4">Lipocalin-like domain-containing protein</fullName>
    </recommendedName>
</protein>